<sequence length="598" mass="64351">MAGACARHRHGGAGDRHQPVRRWPLPADRPSRPAQRGGEVTASQQFVAQVKNLSVDYHGDRGWSRAVDGVSFEIANGEALGLAGESGSGKTTVAYSLMGERRGASSVGGGQVLFRGRDIFAMPERELTTIRGRSIGFVPQNPMASLTPSMKVGHQIGEMLTFHSVPVPQGTQARVAELLDSVGIPQPAKAARRYPHELSGGQQQRVAIAMALACRPDLVVLDEPTTGLDVTTQKRILQLLAELKRETGVSMLYVSHDLASLAQLCERVAVMQKGRLVEAADTASLFERPQHDYTRKLIAAIPRIDRPPAGHPGATPAGEDEAPNLLEIENLRVSYARRGLLGFGKLPAGADTVKGVSFSVQRGQTFALIGESGSGKSSIARAVAGLARPRLGTIRFAGTPLAALARQRPLHLRQKIQIIFQNPDSSLNPRKTVRSILSRPLGMFGRLDAAGREARVAELLQAVRLDPAYADRRPHQLSGGERQRVAIARALAADPELIICDEILSALDVSVQASILQLLETLQRERGLTYLFISHDLAVVRWFAQQIGVLSRGAFCEIGDTETTLSAPSSPYTMQLLDAVPRIGASPAAAASEPERRP</sequence>
<dbReference type="InterPro" id="IPR003593">
    <property type="entry name" value="AAA+_ATPase"/>
</dbReference>
<dbReference type="InterPro" id="IPR017871">
    <property type="entry name" value="ABC_transporter-like_CS"/>
</dbReference>
<evidence type="ECO:0000259" key="7">
    <source>
        <dbReference type="PROSITE" id="PS50893"/>
    </source>
</evidence>
<feature type="domain" description="ABC transporter" evidence="7">
    <location>
        <begin position="50"/>
        <end position="298"/>
    </location>
</feature>
<dbReference type="PANTHER" id="PTHR43776:SF7">
    <property type="entry name" value="D,D-DIPEPTIDE TRANSPORT ATP-BINDING PROTEIN DDPF-RELATED"/>
    <property type="match status" value="1"/>
</dbReference>
<dbReference type="GO" id="GO:0005524">
    <property type="term" value="F:ATP binding"/>
    <property type="evidence" value="ECO:0007669"/>
    <property type="project" value="UniProtKB-KW"/>
</dbReference>
<dbReference type="GO" id="GO:0005886">
    <property type="term" value="C:plasma membrane"/>
    <property type="evidence" value="ECO:0007669"/>
    <property type="project" value="UniProtKB-SubCell"/>
</dbReference>
<dbReference type="FunFam" id="3.40.50.300:FF:000016">
    <property type="entry name" value="Oligopeptide ABC transporter ATP-binding component"/>
    <property type="match status" value="1"/>
</dbReference>
<dbReference type="PROSITE" id="PS00211">
    <property type="entry name" value="ABC_TRANSPORTER_1"/>
    <property type="match status" value="2"/>
</dbReference>
<evidence type="ECO:0000256" key="5">
    <source>
        <dbReference type="ARBA" id="ARBA00022840"/>
    </source>
</evidence>
<name>A0A2P7SRQ7_9HYPH</name>
<dbReference type="GO" id="GO:0016887">
    <property type="term" value="F:ATP hydrolysis activity"/>
    <property type="evidence" value="ECO:0007669"/>
    <property type="project" value="InterPro"/>
</dbReference>
<evidence type="ECO:0000313" key="8">
    <source>
        <dbReference type="EMBL" id="PSJ65159.1"/>
    </source>
</evidence>
<feature type="compositionally biased region" description="Basic residues" evidence="6">
    <location>
        <begin position="1"/>
        <end position="11"/>
    </location>
</feature>
<dbReference type="Pfam" id="PF08352">
    <property type="entry name" value="oligo_HPY"/>
    <property type="match status" value="2"/>
</dbReference>
<dbReference type="InterPro" id="IPR003439">
    <property type="entry name" value="ABC_transporter-like_ATP-bd"/>
</dbReference>
<gene>
    <name evidence="8" type="ORF">C7I84_02085</name>
</gene>
<dbReference type="Gene3D" id="3.40.50.300">
    <property type="entry name" value="P-loop containing nucleotide triphosphate hydrolases"/>
    <property type="match status" value="2"/>
</dbReference>
<comment type="similarity">
    <text evidence="2">Belongs to the ABC transporter superfamily.</text>
</comment>
<reference evidence="8 9" key="1">
    <citation type="submission" date="2018-03" db="EMBL/GenBank/DDBJ databases">
        <title>The draft genome of Mesorhizobium sp. 6GN-30.</title>
        <authorList>
            <person name="Liu L."/>
            <person name="Li L."/>
            <person name="Wang T."/>
            <person name="Zhang X."/>
            <person name="Liang L."/>
        </authorList>
    </citation>
    <scope>NUCLEOTIDE SEQUENCE [LARGE SCALE GENOMIC DNA]</scope>
    <source>
        <strain evidence="8 9">6GN30</strain>
    </source>
</reference>
<keyword evidence="5 8" id="KW-0067">ATP-binding</keyword>
<dbReference type="SUPFAM" id="SSF52540">
    <property type="entry name" value="P-loop containing nucleoside triphosphate hydrolases"/>
    <property type="match status" value="2"/>
</dbReference>
<keyword evidence="3" id="KW-0813">Transport</keyword>
<keyword evidence="4" id="KW-0547">Nucleotide-binding</keyword>
<dbReference type="PROSITE" id="PS50893">
    <property type="entry name" value="ABC_TRANSPORTER_2"/>
    <property type="match status" value="2"/>
</dbReference>
<keyword evidence="9" id="KW-1185">Reference proteome</keyword>
<dbReference type="InterPro" id="IPR050319">
    <property type="entry name" value="ABC_transp_ATP-bind"/>
</dbReference>
<feature type="region of interest" description="Disordered" evidence="6">
    <location>
        <begin position="1"/>
        <end position="42"/>
    </location>
</feature>
<evidence type="ECO:0000313" key="9">
    <source>
        <dbReference type="Proteomes" id="UP000241229"/>
    </source>
</evidence>
<comment type="caution">
    <text evidence="8">The sequence shown here is derived from an EMBL/GenBank/DDBJ whole genome shotgun (WGS) entry which is preliminary data.</text>
</comment>
<feature type="domain" description="ABC transporter" evidence="7">
    <location>
        <begin position="326"/>
        <end position="577"/>
    </location>
</feature>
<dbReference type="Proteomes" id="UP000241229">
    <property type="component" value="Unassembled WGS sequence"/>
</dbReference>
<evidence type="ECO:0000256" key="3">
    <source>
        <dbReference type="ARBA" id="ARBA00022448"/>
    </source>
</evidence>
<dbReference type="InterPro" id="IPR027417">
    <property type="entry name" value="P-loop_NTPase"/>
</dbReference>
<dbReference type="SMART" id="SM00382">
    <property type="entry name" value="AAA"/>
    <property type="match status" value="2"/>
</dbReference>
<dbReference type="AlphaFoldDB" id="A0A2P7SRQ7"/>
<accession>A0A2P7SRQ7</accession>
<dbReference type="NCBIfam" id="NF007739">
    <property type="entry name" value="PRK10419.1"/>
    <property type="match status" value="2"/>
</dbReference>
<dbReference type="CDD" id="cd03257">
    <property type="entry name" value="ABC_NikE_OppD_transporters"/>
    <property type="match status" value="2"/>
</dbReference>
<dbReference type="NCBIfam" id="NF008453">
    <property type="entry name" value="PRK11308.1"/>
    <property type="match status" value="2"/>
</dbReference>
<dbReference type="Pfam" id="PF00005">
    <property type="entry name" value="ABC_tran"/>
    <property type="match status" value="2"/>
</dbReference>
<dbReference type="InterPro" id="IPR013563">
    <property type="entry name" value="Oligopep_ABC_C"/>
</dbReference>
<evidence type="ECO:0000256" key="1">
    <source>
        <dbReference type="ARBA" id="ARBA00004417"/>
    </source>
</evidence>
<evidence type="ECO:0000256" key="6">
    <source>
        <dbReference type="SAM" id="MobiDB-lite"/>
    </source>
</evidence>
<dbReference type="PANTHER" id="PTHR43776">
    <property type="entry name" value="TRANSPORT ATP-BINDING PROTEIN"/>
    <property type="match status" value="1"/>
</dbReference>
<evidence type="ECO:0000256" key="2">
    <source>
        <dbReference type="ARBA" id="ARBA00005417"/>
    </source>
</evidence>
<dbReference type="GO" id="GO:0015833">
    <property type="term" value="P:peptide transport"/>
    <property type="evidence" value="ECO:0007669"/>
    <property type="project" value="InterPro"/>
</dbReference>
<organism evidence="8 9">
    <name type="scientific">Kumtagia ephedrae</name>
    <dbReference type="NCBI Taxonomy" id="2116701"/>
    <lineage>
        <taxon>Bacteria</taxon>
        <taxon>Pseudomonadati</taxon>
        <taxon>Pseudomonadota</taxon>
        <taxon>Alphaproteobacteria</taxon>
        <taxon>Hyphomicrobiales</taxon>
        <taxon>Phyllobacteriaceae</taxon>
        <taxon>Kumtagia</taxon>
    </lineage>
</organism>
<comment type="subcellular location">
    <subcellularLocation>
        <location evidence="1">Cell inner membrane</location>
        <topology evidence="1">Peripheral membrane protein</topology>
    </subcellularLocation>
</comment>
<dbReference type="GO" id="GO:0055085">
    <property type="term" value="P:transmembrane transport"/>
    <property type="evidence" value="ECO:0007669"/>
    <property type="project" value="UniProtKB-ARBA"/>
</dbReference>
<proteinExistence type="inferred from homology"/>
<dbReference type="OrthoDB" id="9802264at2"/>
<dbReference type="EMBL" id="PXYK01000002">
    <property type="protein sequence ID" value="PSJ65159.1"/>
    <property type="molecule type" value="Genomic_DNA"/>
</dbReference>
<protein>
    <submittedName>
        <fullName evidence="8">ABC transporter ATP-binding protein</fullName>
    </submittedName>
</protein>
<evidence type="ECO:0000256" key="4">
    <source>
        <dbReference type="ARBA" id="ARBA00022741"/>
    </source>
</evidence>